<reference evidence="5 6" key="1">
    <citation type="submission" date="2019-03" db="EMBL/GenBank/DDBJ databases">
        <title>Deep-cultivation of Planctomycetes and their phenomic and genomic characterization uncovers novel biology.</title>
        <authorList>
            <person name="Wiegand S."/>
            <person name="Jogler M."/>
            <person name="Boedeker C."/>
            <person name="Pinto D."/>
            <person name="Vollmers J."/>
            <person name="Rivas-Marin E."/>
            <person name="Kohn T."/>
            <person name="Peeters S.H."/>
            <person name="Heuer A."/>
            <person name="Rast P."/>
            <person name="Oberbeckmann S."/>
            <person name="Bunk B."/>
            <person name="Jeske O."/>
            <person name="Meyerdierks A."/>
            <person name="Storesund J.E."/>
            <person name="Kallscheuer N."/>
            <person name="Luecker S."/>
            <person name="Lage O.M."/>
            <person name="Pohl T."/>
            <person name="Merkel B.J."/>
            <person name="Hornburger P."/>
            <person name="Mueller R.-W."/>
            <person name="Bruemmer F."/>
            <person name="Labrenz M."/>
            <person name="Spormann A.M."/>
            <person name="Op den Camp H."/>
            <person name="Overmann J."/>
            <person name="Amann R."/>
            <person name="Jetten M.S.M."/>
            <person name="Mascher T."/>
            <person name="Medema M.H."/>
            <person name="Devos D.P."/>
            <person name="Kaster A.-K."/>
            <person name="Ovreas L."/>
            <person name="Rohde M."/>
            <person name="Galperin M.Y."/>
            <person name="Jogler C."/>
        </authorList>
    </citation>
    <scope>NUCLEOTIDE SEQUENCE [LARGE SCALE GENOMIC DNA]</scope>
    <source>
        <strain evidence="5 6">V144</strain>
    </source>
</reference>
<dbReference type="Pfam" id="PF13377">
    <property type="entry name" value="Peripla_BP_3"/>
    <property type="match status" value="1"/>
</dbReference>
<dbReference type="InterPro" id="IPR018060">
    <property type="entry name" value="HTH_AraC"/>
</dbReference>
<dbReference type="AlphaFoldDB" id="A0A517VUP1"/>
<accession>A0A517VUP1</accession>
<dbReference type="Gene3D" id="3.40.50.2300">
    <property type="match status" value="2"/>
</dbReference>
<dbReference type="GO" id="GO:0000976">
    <property type="term" value="F:transcription cis-regulatory region binding"/>
    <property type="evidence" value="ECO:0007669"/>
    <property type="project" value="TreeGrafter"/>
</dbReference>
<keyword evidence="1" id="KW-0805">Transcription regulation</keyword>
<dbReference type="PANTHER" id="PTHR30146">
    <property type="entry name" value="LACI-RELATED TRANSCRIPTIONAL REPRESSOR"/>
    <property type="match status" value="1"/>
</dbReference>
<dbReference type="InterPro" id="IPR009057">
    <property type="entry name" value="Homeodomain-like_sf"/>
</dbReference>
<keyword evidence="2" id="KW-0238">DNA-binding</keyword>
<dbReference type="Pfam" id="PF12833">
    <property type="entry name" value="HTH_18"/>
    <property type="match status" value="1"/>
</dbReference>
<dbReference type="InterPro" id="IPR046335">
    <property type="entry name" value="LacI/GalR-like_sensor"/>
</dbReference>
<gene>
    <name evidence="5" type="primary">xylR_2</name>
    <name evidence="5" type="ORF">V144x_21770</name>
</gene>
<dbReference type="PROSITE" id="PS01124">
    <property type="entry name" value="HTH_ARAC_FAMILY_2"/>
    <property type="match status" value="1"/>
</dbReference>
<feature type="domain" description="HTH araC/xylS-type" evidence="4">
    <location>
        <begin position="281"/>
        <end position="379"/>
    </location>
</feature>
<dbReference type="SUPFAM" id="SSF53822">
    <property type="entry name" value="Periplasmic binding protein-like I"/>
    <property type="match status" value="1"/>
</dbReference>
<dbReference type="RefSeq" id="WP_144985127.1">
    <property type="nucleotide sequence ID" value="NZ_CP037920.1"/>
</dbReference>
<organism evidence="5 6">
    <name type="scientific">Gimesia aquarii</name>
    <dbReference type="NCBI Taxonomy" id="2527964"/>
    <lineage>
        <taxon>Bacteria</taxon>
        <taxon>Pseudomonadati</taxon>
        <taxon>Planctomycetota</taxon>
        <taxon>Planctomycetia</taxon>
        <taxon>Planctomycetales</taxon>
        <taxon>Planctomycetaceae</taxon>
        <taxon>Gimesia</taxon>
    </lineage>
</organism>
<dbReference type="InterPro" id="IPR028082">
    <property type="entry name" value="Peripla_BP_I"/>
</dbReference>
<dbReference type="GO" id="GO:0003700">
    <property type="term" value="F:DNA-binding transcription factor activity"/>
    <property type="evidence" value="ECO:0007669"/>
    <property type="project" value="InterPro"/>
</dbReference>
<dbReference type="InterPro" id="IPR054031">
    <property type="entry name" value="XylR_PBP1"/>
</dbReference>
<dbReference type="EMBL" id="CP037920">
    <property type="protein sequence ID" value="QDT96719.1"/>
    <property type="molecule type" value="Genomic_DNA"/>
</dbReference>
<dbReference type="SMART" id="SM00342">
    <property type="entry name" value="HTH_ARAC"/>
    <property type="match status" value="1"/>
</dbReference>
<dbReference type="PANTHER" id="PTHR30146:SF24">
    <property type="entry name" value="XYLOSE OPERON REGULATORY PROTEIN"/>
    <property type="match status" value="1"/>
</dbReference>
<evidence type="ECO:0000313" key="6">
    <source>
        <dbReference type="Proteomes" id="UP000318704"/>
    </source>
</evidence>
<evidence type="ECO:0000313" key="5">
    <source>
        <dbReference type="EMBL" id="QDT96719.1"/>
    </source>
</evidence>
<dbReference type="SUPFAM" id="SSF46689">
    <property type="entry name" value="Homeodomain-like"/>
    <property type="match status" value="2"/>
</dbReference>
<keyword evidence="3" id="KW-0804">Transcription</keyword>
<dbReference type="Pfam" id="PF22177">
    <property type="entry name" value="PBP1_XylR"/>
    <property type="match status" value="1"/>
</dbReference>
<sequence length="384" mass="43130">MAYRPQIAVLVETSKTYGRGIIEGISQYVRSHRHWSIFINERGLDDPLPEWIEQRPTDGILLRTSNATVFDAVKKLKIPTVSLGEIYDPHFPIVHTNDRRLAILAAQEFLHRGYKTIGFAGIQGTTWSDIRYQAIVNFLDQSIFHSCCDPSNAEGGLLDWPTHQAELTKWLQEIPKPAGIIAAYDVIGVRVLDVCNELGIAVPAEVAVIGIDDDQYLCELANPPLSSVAHSLQEIGYRACSVLDQIMQGGAVPDEPILIEPQGVIARQSSDIFAIDDPLIAKAIQYIRDHACDGINVNDVLKRFPLTRATLTRRFEKYIGHSAKEEIMRLQMIRVKELLTETDFNLEKIAKLSGYNHVEHMSTIFKTKNAITPGKYRERSKTES</sequence>
<evidence type="ECO:0000256" key="1">
    <source>
        <dbReference type="ARBA" id="ARBA00023015"/>
    </source>
</evidence>
<evidence type="ECO:0000256" key="3">
    <source>
        <dbReference type="ARBA" id="ARBA00023163"/>
    </source>
</evidence>
<dbReference type="Proteomes" id="UP000318704">
    <property type="component" value="Chromosome"/>
</dbReference>
<evidence type="ECO:0000259" key="4">
    <source>
        <dbReference type="PROSITE" id="PS01124"/>
    </source>
</evidence>
<protein>
    <submittedName>
        <fullName evidence="5">Xylose operon regulatory protein</fullName>
    </submittedName>
</protein>
<dbReference type="CDD" id="cd01543">
    <property type="entry name" value="PBP1_XylR"/>
    <property type="match status" value="1"/>
</dbReference>
<dbReference type="Gene3D" id="1.10.10.60">
    <property type="entry name" value="Homeodomain-like"/>
    <property type="match status" value="1"/>
</dbReference>
<dbReference type="KEGG" id="gaw:V144x_21770"/>
<proteinExistence type="predicted"/>
<evidence type="ECO:0000256" key="2">
    <source>
        <dbReference type="ARBA" id="ARBA00023125"/>
    </source>
</evidence>
<name>A0A517VUP1_9PLAN</name>